<feature type="region of interest" description="Disordered" evidence="1">
    <location>
        <begin position="170"/>
        <end position="191"/>
    </location>
</feature>
<reference evidence="3" key="1">
    <citation type="submission" date="2017-09" db="EMBL/GenBank/DDBJ databases">
        <authorList>
            <person name="Feng G."/>
            <person name="Zhu H."/>
        </authorList>
    </citation>
    <scope>NUCLEOTIDE SEQUENCE [LARGE SCALE GENOMIC DNA]</scope>
    <source>
        <strain evidence="3">1PNM-20</strain>
    </source>
</reference>
<dbReference type="Gene3D" id="1.20.58.320">
    <property type="entry name" value="TPR-like"/>
    <property type="match status" value="1"/>
</dbReference>
<comment type="caution">
    <text evidence="2">The sequence shown here is derived from an EMBL/GenBank/DDBJ whole genome shotgun (WGS) entry which is preliminary data.</text>
</comment>
<dbReference type="AlphaFoldDB" id="A0A2A2SK66"/>
<dbReference type="RefSeq" id="WP_095996723.1">
    <property type="nucleotide sequence ID" value="NZ_NSLI01000001.1"/>
</dbReference>
<dbReference type="OrthoDB" id="7593450at2"/>
<organism evidence="2 3">
    <name type="scientific">Sphingomonas lenta</name>
    <dbReference type="NCBI Taxonomy" id="1141887"/>
    <lineage>
        <taxon>Bacteria</taxon>
        <taxon>Pseudomonadati</taxon>
        <taxon>Pseudomonadota</taxon>
        <taxon>Alphaproteobacteria</taxon>
        <taxon>Sphingomonadales</taxon>
        <taxon>Sphingomonadaceae</taxon>
        <taxon>Sphingomonas</taxon>
    </lineage>
</organism>
<name>A0A2A2SK66_9SPHN</name>
<dbReference type="Proteomes" id="UP000218151">
    <property type="component" value="Unassembled WGS sequence"/>
</dbReference>
<proteinExistence type="predicted"/>
<dbReference type="InterPro" id="IPR011990">
    <property type="entry name" value="TPR-like_helical_dom_sf"/>
</dbReference>
<dbReference type="InterPro" id="IPR010323">
    <property type="entry name" value="DUF924"/>
</dbReference>
<evidence type="ECO:0000313" key="2">
    <source>
        <dbReference type="EMBL" id="PAX09615.1"/>
    </source>
</evidence>
<sequence>MARDLRAGGSEVHEEATQVLDYWFALSSDEQFGKDAERDREIASRFGSLRERLLSTRAEGWRDDPDTLLAAIVALDQFSRNIHRGTARAYEADPLALELTLEAIGKGWEDSYPPERRVFLYMPLMHAEDAEMQRLSVDRFAASSDEESLKYAREHADVIKEYGRFPSRNAALGRESTPAEAEYLSRPDAGW</sequence>
<evidence type="ECO:0000313" key="3">
    <source>
        <dbReference type="Proteomes" id="UP000218151"/>
    </source>
</evidence>
<dbReference type="Pfam" id="PF06041">
    <property type="entry name" value="DUF924"/>
    <property type="match status" value="1"/>
</dbReference>
<keyword evidence="3" id="KW-1185">Reference proteome</keyword>
<dbReference type="EMBL" id="NSLI01000001">
    <property type="protein sequence ID" value="PAX09615.1"/>
    <property type="molecule type" value="Genomic_DNA"/>
</dbReference>
<evidence type="ECO:0000256" key="1">
    <source>
        <dbReference type="SAM" id="MobiDB-lite"/>
    </source>
</evidence>
<dbReference type="Gene3D" id="1.25.40.10">
    <property type="entry name" value="Tetratricopeptide repeat domain"/>
    <property type="match status" value="1"/>
</dbReference>
<accession>A0A2A2SK66</accession>
<protein>
    <recommendedName>
        <fullName evidence="4">DUF924 domain-containing protein</fullName>
    </recommendedName>
</protein>
<dbReference type="SUPFAM" id="SSF48452">
    <property type="entry name" value="TPR-like"/>
    <property type="match status" value="1"/>
</dbReference>
<evidence type="ECO:0008006" key="4">
    <source>
        <dbReference type="Google" id="ProtNLM"/>
    </source>
</evidence>
<gene>
    <name evidence="2" type="ORF">CKY28_02415</name>
</gene>